<evidence type="ECO:0000313" key="2">
    <source>
        <dbReference type="Proteomes" id="UP000324222"/>
    </source>
</evidence>
<dbReference type="EMBL" id="VSRR010000431">
    <property type="protein sequence ID" value="MPC15483.1"/>
    <property type="molecule type" value="Genomic_DNA"/>
</dbReference>
<name>A0A5B7D5A3_PORTR</name>
<keyword evidence="2" id="KW-1185">Reference proteome</keyword>
<organism evidence="1 2">
    <name type="scientific">Portunus trituberculatus</name>
    <name type="common">Swimming crab</name>
    <name type="synonym">Neptunus trituberculatus</name>
    <dbReference type="NCBI Taxonomy" id="210409"/>
    <lineage>
        <taxon>Eukaryota</taxon>
        <taxon>Metazoa</taxon>
        <taxon>Ecdysozoa</taxon>
        <taxon>Arthropoda</taxon>
        <taxon>Crustacea</taxon>
        <taxon>Multicrustacea</taxon>
        <taxon>Malacostraca</taxon>
        <taxon>Eumalacostraca</taxon>
        <taxon>Eucarida</taxon>
        <taxon>Decapoda</taxon>
        <taxon>Pleocyemata</taxon>
        <taxon>Brachyura</taxon>
        <taxon>Eubrachyura</taxon>
        <taxon>Portunoidea</taxon>
        <taxon>Portunidae</taxon>
        <taxon>Portuninae</taxon>
        <taxon>Portunus</taxon>
    </lineage>
</organism>
<gene>
    <name evidence="1" type="ORF">E2C01_008275</name>
</gene>
<comment type="caution">
    <text evidence="1">The sequence shown here is derived from an EMBL/GenBank/DDBJ whole genome shotgun (WGS) entry which is preliminary data.</text>
</comment>
<dbReference type="AlphaFoldDB" id="A0A5B7D5A3"/>
<sequence>MTSSYDAQDTAPCGVWLTSAGLRNSLGAVRADGGLSATLPRNSPLLPAFSALTSPRGLTLPREEATATQ</sequence>
<protein>
    <submittedName>
        <fullName evidence="1">Uncharacterized protein</fullName>
    </submittedName>
</protein>
<proteinExistence type="predicted"/>
<dbReference type="Proteomes" id="UP000324222">
    <property type="component" value="Unassembled WGS sequence"/>
</dbReference>
<reference evidence="1 2" key="1">
    <citation type="submission" date="2019-05" db="EMBL/GenBank/DDBJ databases">
        <title>Another draft genome of Portunus trituberculatus and its Hox gene families provides insights of decapod evolution.</title>
        <authorList>
            <person name="Jeong J.-H."/>
            <person name="Song I."/>
            <person name="Kim S."/>
            <person name="Choi T."/>
            <person name="Kim D."/>
            <person name="Ryu S."/>
            <person name="Kim W."/>
        </authorList>
    </citation>
    <scope>NUCLEOTIDE SEQUENCE [LARGE SCALE GENOMIC DNA]</scope>
    <source>
        <tissue evidence="1">Muscle</tissue>
    </source>
</reference>
<evidence type="ECO:0000313" key="1">
    <source>
        <dbReference type="EMBL" id="MPC15483.1"/>
    </source>
</evidence>
<accession>A0A5B7D5A3</accession>